<keyword evidence="1" id="KW-0245">EGF-like domain</keyword>
<keyword evidence="4" id="KW-1185">Reference proteome</keyword>
<protein>
    <recommendedName>
        <fullName evidence="2">EGF-like domain-containing protein</fullName>
    </recommendedName>
</protein>
<evidence type="ECO:0000259" key="2">
    <source>
        <dbReference type="PROSITE" id="PS50026"/>
    </source>
</evidence>
<evidence type="ECO:0000313" key="3">
    <source>
        <dbReference type="EMBL" id="KFM62752.1"/>
    </source>
</evidence>
<evidence type="ECO:0000256" key="1">
    <source>
        <dbReference type="PROSITE-ProRule" id="PRU00076"/>
    </source>
</evidence>
<reference evidence="3 4" key="1">
    <citation type="submission" date="2013-11" db="EMBL/GenBank/DDBJ databases">
        <title>Genome sequencing of Stegodyphus mimosarum.</title>
        <authorList>
            <person name="Bechsgaard J."/>
        </authorList>
    </citation>
    <scope>NUCLEOTIDE SEQUENCE [LARGE SCALE GENOMIC DNA]</scope>
</reference>
<dbReference type="Proteomes" id="UP000054359">
    <property type="component" value="Unassembled WGS sequence"/>
</dbReference>
<feature type="domain" description="EGF-like" evidence="2">
    <location>
        <begin position="8"/>
        <end position="45"/>
    </location>
</feature>
<gene>
    <name evidence="3" type="ORF">X975_21215</name>
</gene>
<evidence type="ECO:0000313" key="4">
    <source>
        <dbReference type="Proteomes" id="UP000054359"/>
    </source>
</evidence>
<organism evidence="3 4">
    <name type="scientific">Stegodyphus mimosarum</name>
    <name type="common">African social velvet spider</name>
    <dbReference type="NCBI Taxonomy" id="407821"/>
    <lineage>
        <taxon>Eukaryota</taxon>
        <taxon>Metazoa</taxon>
        <taxon>Ecdysozoa</taxon>
        <taxon>Arthropoda</taxon>
        <taxon>Chelicerata</taxon>
        <taxon>Arachnida</taxon>
        <taxon>Araneae</taxon>
        <taxon>Araneomorphae</taxon>
        <taxon>Entelegynae</taxon>
        <taxon>Eresoidea</taxon>
        <taxon>Eresidae</taxon>
        <taxon>Stegodyphus</taxon>
    </lineage>
</organism>
<dbReference type="OrthoDB" id="10446260at2759"/>
<dbReference type="PROSITE" id="PS50026">
    <property type="entry name" value="EGF_3"/>
    <property type="match status" value="1"/>
</dbReference>
<dbReference type="EMBL" id="KK114565">
    <property type="protein sequence ID" value="KFM62752.1"/>
    <property type="molecule type" value="Genomic_DNA"/>
</dbReference>
<dbReference type="Gene3D" id="2.10.25.10">
    <property type="entry name" value="Laminin"/>
    <property type="match status" value="1"/>
</dbReference>
<name>A0A087TCB3_STEMI</name>
<feature type="non-terminal residue" evidence="3">
    <location>
        <position position="49"/>
    </location>
</feature>
<dbReference type="InterPro" id="IPR000742">
    <property type="entry name" value="EGF"/>
</dbReference>
<dbReference type="Pfam" id="PF00008">
    <property type="entry name" value="EGF"/>
    <property type="match status" value="1"/>
</dbReference>
<sequence length="49" mass="5138">MGRHCESKVNFCSSNPCLNGGVCSSVAQGHLCICAEVNIISVVFVSSCF</sequence>
<proteinExistence type="predicted"/>
<comment type="caution">
    <text evidence="1">Lacks conserved residue(s) required for the propagation of feature annotation.</text>
</comment>
<dbReference type="AlphaFoldDB" id="A0A087TCB3"/>
<dbReference type="SUPFAM" id="SSF57196">
    <property type="entry name" value="EGF/Laminin"/>
    <property type="match status" value="1"/>
</dbReference>
<accession>A0A087TCB3</accession>